<evidence type="ECO:0000313" key="2">
    <source>
        <dbReference type="Proteomes" id="UP000020825"/>
    </source>
</evidence>
<proteinExistence type="predicted"/>
<protein>
    <submittedName>
        <fullName evidence="1">Putative lipoprotein</fullName>
    </submittedName>
</protein>
<keyword evidence="1" id="KW-0449">Lipoprotein</keyword>
<name>X8CTM7_MYCIT</name>
<evidence type="ECO:0000313" key="1">
    <source>
        <dbReference type="EMBL" id="EUA58783.1"/>
    </source>
</evidence>
<dbReference type="EMBL" id="JAOG01000001">
    <property type="protein sequence ID" value="EUA58783.1"/>
    <property type="molecule type" value="Genomic_DNA"/>
</dbReference>
<sequence length="56" mass="5811">MTTALRSHMASRLSVALGCLSSGRAPRGMFAVVNIGVRAYWRFIEAPGGAGDEASG</sequence>
<comment type="caution">
    <text evidence="1">The sequence shown here is derived from an EMBL/GenBank/DDBJ whole genome shotgun (WGS) entry which is preliminary data.</text>
</comment>
<dbReference type="Proteomes" id="UP000020825">
    <property type="component" value="Unassembled WGS sequence"/>
</dbReference>
<dbReference type="AlphaFoldDB" id="X8CTM7"/>
<reference evidence="1 2" key="1">
    <citation type="submission" date="2013-12" db="EMBL/GenBank/DDBJ databases">
        <authorList>
            <person name="Zelazny A."/>
            <person name="Olivier K."/>
            <person name="Holland S."/>
            <person name="Lenaerts A."/>
            <person name="Ordway D."/>
            <person name="DeGroote M.A."/>
            <person name="Parker T."/>
            <person name="Sizemore C."/>
            <person name="Tallon L.J."/>
            <person name="Sadzewicz L.K."/>
            <person name="Sengamalay N."/>
            <person name="Fraser C.M."/>
            <person name="Hine E."/>
            <person name="Shefchek K.A."/>
            <person name="Das S.P."/>
            <person name="Tettelin H."/>
        </authorList>
    </citation>
    <scope>NUCLEOTIDE SEQUENCE [LARGE SCALE GENOMIC DNA]</scope>
    <source>
        <strain evidence="1 2">1956</strain>
    </source>
</reference>
<dbReference type="PATRIC" id="fig|1299331.3.peg.1869"/>
<accession>X8CTM7</accession>
<organism evidence="1 2">
    <name type="scientific">Mycobacterium intracellulare 1956</name>
    <dbReference type="NCBI Taxonomy" id="1299331"/>
    <lineage>
        <taxon>Bacteria</taxon>
        <taxon>Bacillati</taxon>
        <taxon>Actinomycetota</taxon>
        <taxon>Actinomycetes</taxon>
        <taxon>Mycobacteriales</taxon>
        <taxon>Mycobacteriaceae</taxon>
        <taxon>Mycobacterium</taxon>
        <taxon>Mycobacterium avium complex (MAC)</taxon>
    </lineage>
</organism>
<gene>
    <name evidence="1" type="ORF">I550_1926</name>
</gene>